<dbReference type="PANTHER" id="PTHR46880">
    <property type="entry name" value="RAS-ASSOCIATING DOMAIN-CONTAINING PROTEIN"/>
    <property type="match status" value="1"/>
</dbReference>
<dbReference type="OrthoDB" id="10059291at2759"/>
<dbReference type="STRING" id="307972.A0A2G8K1Y2"/>
<dbReference type="Proteomes" id="UP000230750">
    <property type="component" value="Unassembled WGS sequence"/>
</dbReference>
<sequence length="314" mass="35130">MRSVTADAITAKLVSFLEVNDLELQKVAGFGSDGASVMVGCRNGVATQLKRESLADPILKPKRALTTRWLSHDQACSTMRQKMSSVLISLERQAAEKQDPKAIGLLKLASQWKFVATLHTMCDILPKLSELSRRFQKKDLAYTDIQEKLVDTIEQLETALLVPGKFTRQRDGVIDRMSAAGINLKNPVDRDGFKLNVHDAFINAIITNLKERFPQAELLDSFRIFHTGRSNDAEAPLPRSLQEAEEISYGETEFEVILKHYGAGLSLSREETLMEWVSLSAATLCSIPRGMGICQMPSRSLGNQKFIQTYLKWQ</sequence>
<dbReference type="PANTHER" id="PTHR46880:SF5">
    <property type="entry name" value="DUF4371 DOMAIN-CONTAINING PROTEIN"/>
    <property type="match status" value="1"/>
</dbReference>
<gene>
    <name evidence="1" type="ORF">BSL78_21139</name>
</gene>
<organism evidence="1 2">
    <name type="scientific">Stichopus japonicus</name>
    <name type="common">Sea cucumber</name>
    <dbReference type="NCBI Taxonomy" id="307972"/>
    <lineage>
        <taxon>Eukaryota</taxon>
        <taxon>Metazoa</taxon>
        <taxon>Echinodermata</taxon>
        <taxon>Eleutherozoa</taxon>
        <taxon>Echinozoa</taxon>
        <taxon>Holothuroidea</taxon>
        <taxon>Aspidochirotacea</taxon>
        <taxon>Aspidochirotida</taxon>
        <taxon>Stichopodidae</taxon>
        <taxon>Apostichopus</taxon>
    </lineage>
</organism>
<dbReference type="EMBL" id="MRZV01000968">
    <property type="protein sequence ID" value="PIK42017.1"/>
    <property type="molecule type" value="Genomic_DNA"/>
</dbReference>
<protein>
    <submittedName>
        <fullName evidence="1">Putative zinc finger protein</fullName>
    </submittedName>
</protein>
<evidence type="ECO:0000313" key="2">
    <source>
        <dbReference type="Proteomes" id="UP000230750"/>
    </source>
</evidence>
<dbReference type="AlphaFoldDB" id="A0A2G8K1Y2"/>
<evidence type="ECO:0000313" key="1">
    <source>
        <dbReference type="EMBL" id="PIK42017.1"/>
    </source>
</evidence>
<keyword evidence="2" id="KW-1185">Reference proteome</keyword>
<accession>A0A2G8K1Y2</accession>
<name>A0A2G8K1Y2_STIJA</name>
<reference evidence="1 2" key="1">
    <citation type="journal article" date="2017" name="PLoS Biol.">
        <title>The sea cucumber genome provides insights into morphological evolution and visceral regeneration.</title>
        <authorList>
            <person name="Zhang X."/>
            <person name="Sun L."/>
            <person name="Yuan J."/>
            <person name="Sun Y."/>
            <person name="Gao Y."/>
            <person name="Zhang L."/>
            <person name="Li S."/>
            <person name="Dai H."/>
            <person name="Hamel J.F."/>
            <person name="Liu C."/>
            <person name="Yu Y."/>
            <person name="Liu S."/>
            <person name="Lin W."/>
            <person name="Guo K."/>
            <person name="Jin S."/>
            <person name="Xu P."/>
            <person name="Storey K.B."/>
            <person name="Huan P."/>
            <person name="Zhang T."/>
            <person name="Zhou Y."/>
            <person name="Zhang J."/>
            <person name="Lin C."/>
            <person name="Li X."/>
            <person name="Xing L."/>
            <person name="Huo D."/>
            <person name="Sun M."/>
            <person name="Wang L."/>
            <person name="Mercier A."/>
            <person name="Li F."/>
            <person name="Yang H."/>
            <person name="Xiang J."/>
        </authorList>
    </citation>
    <scope>NUCLEOTIDE SEQUENCE [LARGE SCALE GENOMIC DNA]</scope>
    <source>
        <strain evidence="1">Shaxun</strain>
        <tissue evidence="1">Muscle</tissue>
    </source>
</reference>
<proteinExistence type="predicted"/>
<comment type="caution">
    <text evidence="1">The sequence shown here is derived from an EMBL/GenBank/DDBJ whole genome shotgun (WGS) entry which is preliminary data.</text>
</comment>